<gene>
    <name evidence="2" type="ORF">O181_009649</name>
</gene>
<evidence type="ECO:0000256" key="1">
    <source>
        <dbReference type="SAM" id="MobiDB-lite"/>
    </source>
</evidence>
<accession>A0A9Q3BPN2</accession>
<feature type="region of interest" description="Disordered" evidence="1">
    <location>
        <begin position="1"/>
        <end position="21"/>
    </location>
</feature>
<comment type="caution">
    <text evidence="2">The sequence shown here is derived from an EMBL/GenBank/DDBJ whole genome shotgun (WGS) entry which is preliminary data.</text>
</comment>
<evidence type="ECO:0000313" key="3">
    <source>
        <dbReference type="Proteomes" id="UP000765509"/>
    </source>
</evidence>
<dbReference type="Proteomes" id="UP000765509">
    <property type="component" value="Unassembled WGS sequence"/>
</dbReference>
<dbReference type="EMBL" id="AVOT02002316">
    <property type="protein sequence ID" value="MBW0469934.1"/>
    <property type="molecule type" value="Genomic_DNA"/>
</dbReference>
<name>A0A9Q3BPN2_9BASI</name>
<reference evidence="2" key="1">
    <citation type="submission" date="2021-03" db="EMBL/GenBank/DDBJ databases">
        <title>Draft genome sequence of rust myrtle Austropuccinia psidii MF-1, a brazilian biotype.</title>
        <authorList>
            <person name="Quecine M.C."/>
            <person name="Pachon D.M.R."/>
            <person name="Bonatelli M.L."/>
            <person name="Correr F.H."/>
            <person name="Franceschini L.M."/>
            <person name="Leite T.F."/>
            <person name="Margarido G.R.A."/>
            <person name="Almeida C.A."/>
            <person name="Ferrarezi J.A."/>
            <person name="Labate C.A."/>
        </authorList>
    </citation>
    <scope>NUCLEOTIDE SEQUENCE</scope>
    <source>
        <strain evidence="2">MF-1</strain>
    </source>
</reference>
<keyword evidence="3" id="KW-1185">Reference proteome</keyword>
<organism evidence="2 3">
    <name type="scientific">Austropuccinia psidii MF-1</name>
    <dbReference type="NCBI Taxonomy" id="1389203"/>
    <lineage>
        <taxon>Eukaryota</taxon>
        <taxon>Fungi</taxon>
        <taxon>Dikarya</taxon>
        <taxon>Basidiomycota</taxon>
        <taxon>Pucciniomycotina</taxon>
        <taxon>Pucciniomycetes</taxon>
        <taxon>Pucciniales</taxon>
        <taxon>Sphaerophragmiaceae</taxon>
        <taxon>Austropuccinia</taxon>
    </lineage>
</organism>
<evidence type="ECO:0000313" key="2">
    <source>
        <dbReference type="EMBL" id="MBW0469934.1"/>
    </source>
</evidence>
<feature type="compositionally biased region" description="Low complexity" evidence="1">
    <location>
        <begin position="93"/>
        <end position="106"/>
    </location>
</feature>
<proteinExistence type="predicted"/>
<sequence length="123" mass="13363">MSESKADSNWQQPSRVHGPRCKGFLMSHLNPNAPSHSRKAKCSYCSQIFTEEHPHHIFNHTKDSCLKITASKKIKYIHDVIQTAQATKSEDQSGSGASARASSPPSKNDEGSLPIGGMNSNSA</sequence>
<feature type="region of interest" description="Disordered" evidence="1">
    <location>
        <begin position="84"/>
        <end position="123"/>
    </location>
</feature>
<protein>
    <submittedName>
        <fullName evidence="2">Uncharacterized protein</fullName>
    </submittedName>
</protein>
<dbReference type="AlphaFoldDB" id="A0A9Q3BPN2"/>